<dbReference type="InterPro" id="IPR012338">
    <property type="entry name" value="Beta-lactam/transpept-like"/>
</dbReference>
<evidence type="ECO:0000259" key="2">
    <source>
        <dbReference type="Pfam" id="PF00144"/>
    </source>
</evidence>
<evidence type="ECO:0000313" key="3">
    <source>
        <dbReference type="EMBL" id="QIS20335.1"/>
    </source>
</evidence>
<organism evidence="3 4">
    <name type="scientific">Nocardia terpenica</name>
    <dbReference type="NCBI Taxonomy" id="455432"/>
    <lineage>
        <taxon>Bacteria</taxon>
        <taxon>Bacillati</taxon>
        <taxon>Actinomycetota</taxon>
        <taxon>Actinomycetes</taxon>
        <taxon>Mycobacteriales</taxon>
        <taxon>Nocardiaceae</taxon>
        <taxon>Nocardia</taxon>
    </lineage>
</organism>
<dbReference type="SUPFAM" id="SSF56601">
    <property type="entry name" value="beta-lactamase/transpeptidase-like"/>
    <property type="match status" value="1"/>
</dbReference>
<sequence length="377" mass="39154">MRPSPFLIGVAVLMLTGCATSTTPSAPAKPTASGPVARADAVRADLDGLIHAGAVGALATLTEGDRTITLAAGSANMATGAPMPTDPPQHVRGGSVTKSFAASVALQLVAEGKIALDASIDTYLPGLLTGNGVDGKAITVRELLQHRSGLPELTDDPEIDAYEAARTGRTFTPAEEIAIALRRPAQFPPGTRTKYTNTNYIVIGMLIERVTGDSYTAEVQRRILTPLGLAGTYLPPAGEVDLRDPHPLGYATIDGKRTDTTRVEPSVPWAAGGMVSTGPDLNHFFTALVSGKVVAGDQLRQMLTGTPLDRMPGLNYGLGVMYAPLSCGAQYVGHLGAITGFSTISGATREGRAVTIAMTGDVEMPDTITLLDHALCP</sequence>
<feature type="signal peptide" evidence="1">
    <location>
        <begin position="1"/>
        <end position="28"/>
    </location>
</feature>
<dbReference type="Gene3D" id="3.40.710.10">
    <property type="entry name" value="DD-peptidase/beta-lactamase superfamily"/>
    <property type="match status" value="1"/>
</dbReference>
<keyword evidence="3" id="KW-0378">Hydrolase</keyword>
<evidence type="ECO:0000256" key="1">
    <source>
        <dbReference type="SAM" id="SignalP"/>
    </source>
</evidence>
<evidence type="ECO:0000313" key="4">
    <source>
        <dbReference type="Proteomes" id="UP000500953"/>
    </source>
</evidence>
<dbReference type="InterPro" id="IPR001466">
    <property type="entry name" value="Beta-lactam-related"/>
</dbReference>
<name>A0A6G9Z401_9NOCA</name>
<dbReference type="PROSITE" id="PS51257">
    <property type="entry name" value="PROKAR_LIPOPROTEIN"/>
    <property type="match status" value="1"/>
</dbReference>
<dbReference type="RefSeq" id="WP_167487682.1">
    <property type="nucleotide sequence ID" value="NZ_CP046173.1"/>
</dbReference>
<dbReference type="InterPro" id="IPR050491">
    <property type="entry name" value="AmpC-like"/>
</dbReference>
<dbReference type="GO" id="GO:0016787">
    <property type="term" value="F:hydrolase activity"/>
    <property type="evidence" value="ECO:0007669"/>
    <property type="project" value="UniProtKB-KW"/>
</dbReference>
<feature type="domain" description="Beta-lactamase-related" evidence="2">
    <location>
        <begin position="52"/>
        <end position="359"/>
    </location>
</feature>
<keyword evidence="1" id="KW-0732">Signal</keyword>
<dbReference type="Pfam" id="PF00144">
    <property type="entry name" value="Beta-lactamase"/>
    <property type="match status" value="1"/>
</dbReference>
<protein>
    <submittedName>
        <fullName evidence="3">Serine hydrolase</fullName>
    </submittedName>
</protein>
<dbReference type="PANTHER" id="PTHR46825">
    <property type="entry name" value="D-ALANYL-D-ALANINE-CARBOXYPEPTIDASE/ENDOPEPTIDASE AMPH"/>
    <property type="match status" value="1"/>
</dbReference>
<feature type="chain" id="PRO_5026326236" evidence="1">
    <location>
        <begin position="29"/>
        <end position="377"/>
    </location>
</feature>
<dbReference type="EMBL" id="CP046173">
    <property type="protein sequence ID" value="QIS20335.1"/>
    <property type="molecule type" value="Genomic_DNA"/>
</dbReference>
<gene>
    <name evidence="3" type="ORF">F6W96_20600</name>
</gene>
<dbReference type="Proteomes" id="UP000500953">
    <property type="component" value="Chromosome"/>
</dbReference>
<proteinExistence type="predicted"/>
<dbReference type="PANTHER" id="PTHR46825:SF7">
    <property type="entry name" value="D-ALANYL-D-ALANINE CARBOXYPEPTIDASE"/>
    <property type="match status" value="1"/>
</dbReference>
<accession>A0A6G9Z401</accession>
<reference evidence="3 4" key="1">
    <citation type="journal article" date="2019" name="ACS Chem. Biol.">
        <title>Identification and Mobilization of a Cryptic Antibiotic Biosynthesis Gene Locus from a Human-Pathogenic Nocardia Isolate.</title>
        <authorList>
            <person name="Herisse M."/>
            <person name="Ishida K."/>
            <person name="Porter J.L."/>
            <person name="Howden B."/>
            <person name="Hertweck C."/>
            <person name="Stinear T.P."/>
            <person name="Pidot S.J."/>
        </authorList>
    </citation>
    <scope>NUCLEOTIDE SEQUENCE [LARGE SCALE GENOMIC DNA]</scope>
    <source>
        <strain evidence="3 4">AUSMDU00012715</strain>
    </source>
</reference>
<dbReference type="AlphaFoldDB" id="A0A6G9Z401"/>